<accession>A0A5B0NFB8</accession>
<evidence type="ECO:0000256" key="1">
    <source>
        <dbReference type="SAM" id="MobiDB-lite"/>
    </source>
</evidence>
<organism evidence="3 5">
    <name type="scientific">Puccinia graminis f. sp. tritici</name>
    <dbReference type="NCBI Taxonomy" id="56615"/>
    <lineage>
        <taxon>Eukaryota</taxon>
        <taxon>Fungi</taxon>
        <taxon>Dikarya</taxon>
        <taxon>Basidiomycota</taxon>
        <taxon>Pucciniomycotina</taxon>
        <taxon>Pucciniomycetes</taxon>
        <taxon>Pucciniales</taxon>
        <taxon>Pucciniaceae</taxon>
        <taxon>Puccinia</taxon>
    </lineage>
</organism>
<comment type="caution">
    <text evidence="3">The sequence shown here is derived from an EMBL/GenBank/DDBJ whole genome shotgun (WGS) entry which is preliminary data.</text>
</comment>
<dbReference type="EMBL" id="VDEP01000408">
    <property type="protein sequence ID" value="KAA1088045.1"/>
    <property type="molecule type" value="Genomic_DNA"/>
</dbReference>
<evidence type="ECO:0000313" key="3">
    <source>
        <dbReference type="EMBL" id="KAA1088045.1"/>
    </source>
</evidence>
<feature type="region of interest" description="Disordered" evidence="1">
    <location>
        <begin position="258"/>
        <end position="278"/>
    </location>
</feature>
<keyword evidence="4" id="KW-1185">Reference proteome</keyword>
<name>A0A5B0NFB8_PUCGR</name>
<feature type="region of interest" description="Disordered" evidence="1">
    <location>
        <begin position="1"/>
        <end position="24"/>
    </location>
</feature>
<dbReference type="Proteomes" id="UP000324748">
    <property type="component" value="Unassembled WGS sequence"/>
</dbReference>
<proteinExistence type="predicted"/>
<protein>
    <submittedName>
        <fullName evidence="3">Uncharacterized protein</fullName>
    </submittedName>
</protein>
<feature type="compositionally biased region" description="Low complexity" evidence="1">
    <location>
        <begin position="196"/>
        <end position="209"/>
    </location>
</feature>
<gene>
    <name evidence="2" type="ORF">PGT21_013124</name>
    <name evidence="3" type="ORF">PGTUg99_023150</name>
</gene>
<feature type="compositionally biased region" description="Polar residues" evidence="1">
    <location>
        <begin position="1"/>
        <end position="10"/>
    </location>
</feature>
<dbReference type="Proteomes" id="UP000325313">
    <property type="component" value="Unassembled WGS sequence"/>
</dbReference>
<evidence type="ECO:0000313" key="2">
    <source>
        <dbReference type="EMBL" id="KAA1082745.1"/>
    </source>
</evidence>
<sequence>MVQQLNQQPNHPRHPLDSVPVDRPPRVDPIGVDYLLVIPNWTAPKNPAAHLDPKLWAWSKLSLYEKPIWEVNLSAMDWKEFQHEALKWISDPCAFMLKYLEEANANHMIAWHASIEGHDKYDPKEKFQLMGILDYIEFSASAYDMYPCKASINILMDDPFIWSLNGSLSTALAKLISMSKRTIALPPGHKTPSVRKASSSISSIKAPPSKRLDNTITKPKQPMARGENKENKEIEVINLDPPPSVSASQKCPIISVSHSKKATTSTKKTRAPLPPLPPHMEAITLETYLLVALIPTEDNLTCAQMKLNGINHWSYFQSSSEEELTHLGFPLGIARSLCEVVGRLDVHLANLNLKP</sequence>
<dbReference type="EMBL" id="VSWC01000119">
    <property type="protein sequence ID" value="KAA1082745.1"/>
    <property type="molecule type" value="Genomic_DNA"/>
</dbReference>
<dbReference type="AlphaFoldDB" id="A0A5B0NFB8"/>
<evidence type="ECO:0000313" key="5">
    <source>
        <dbReference type="Proteomes" id="UP000325313"/>
    </source>
</evidence>
<feature type="region of interest" description="Disordered" evidence="1">
    <location>
        <begin position="187"/>
        <end position="229"/>
    </location>
</feature>
<reference evidence="4 5" key="1">
    <citation type="submission" date="2019-05" db="EMBL/GenBank/DDBJ databases">
        <title>Emergence of the Ug99 lineage of the wheat stem rust pathogen through somatic hybridization.</title>
        <authorList>
            <person name="Li F."/>
            <person name="Upadhyaya N.M."/>
            <person name="Sperschneider J."/>
            <person name="Matny O."/>
            <person name="Nguyen-Phuc H."/>
            <person name="Mago R."/>
            <person name="Raley C."/>
            <person name="Miller M.E."/>
            <person name="Silverstein K.A.T."/>
            <person name="Henningsen E."/>
            <person name="Hirsch C.D."/>
            <person name="Visser B."/>
            <person name="Pretorius Z.A."/>
            <person name="Steffenson B.J."/>
            <person name="Schwessinger B."/>
            <person name="Dodds P.N."/>
            <person name="Figueroa M."/>
        </authorList>
    </citation>
    <scope>NUCLEOTIDE SEQUENCE [LARGE SCALE GENOMIC DNA]</scope>
    <source>
        <strain evidence="2">21-0</strain>
        <strain evidence="3 5">Ug99</strain>
    </source>
</reference>
<evidence type="ECO:0000313" key="4">
    <source>
        <dbReference type="Proteomes" id="UP000324748"/>
    </source>
</evidence>